<feature type="domain" description="HTH gntR-type" evidence="5">
    <location>
        <begin position="12"/>
        <end position="80"/>
    </location>
</feature>
<evidence type="ECO:0000256" key="4">
    <source>
        <dbReference type="ARBA" id="ARBA00023163"/>
    </source>
</evidence>
<dbReference type="STRING" id="43678.OJAG_38420"/>
<keyword evidence="3" id="KW-0238">DNA-binding</keyword>
<keyword evidence="1" id="KW-0663">Pyridoxal phosphate</keyword>
<name>A0A163PUM1_9CELL</name>
<dbReference type="InterPro" id="IPR036390">
    <property type="entry name" value="WH_DNA-bd_sf"/>
</dbReference>
<dbReference type="AlphaFoldDB" id="A0A163PUM1"/>
<dbReference type="RefSeq" id="WP_056644834.1">
    <property type="nucleotide sequence ID" value="NZ_LRIE01000085.1"/>
</dbReference>
<comment type="caution">
    <text evidence="6">The sequence shown here is derived from an EMBL/GenBank/DDBJ whole genome shotgun (WGS) entry which is preliminary data.</text>
</comment>
<dbReference type="GO" id="GO:0003677">
    <property type="term" value="F:DNA binding"/>
    <property type="evidence" value="ECO:0007669"/>
    <property type="project" value="UniProtKB-KW"/>
</dbReference>
<dbReference type="Gene3D" id="1.10.10.10">
    <property type="entry name" value="Winged helix-like DNA-binding domain superfamily/Winged helix DNA-binding domain"/>
    <property type="match status" value="1"/>
</dbReference>
<dbReference type="PROSITE" id="PS50949">
    <property type="entry name" value="HTH_GNTR"/>
    <property type="match status" value="1"/>
</dbReference>
<evidence type="ECO:0000256" key="3">
    <source>
        <dbReference type="ARBA" id="ARBA00023125"/>
    </source>
</evidence>
<dbReference type="InterPro" id="IPR051446">
    <property type="entry name" value="HTH_trans_reg/aminotransferase"/>
</dbReference>
<dbReference type="PANTHER" id="PTHR46577">
    <property type="entry name" value="HTH-TYPE TRANSCRIPTIONAL REGULATORY PROTEIN GABR"/>
    <property type="match status" value="1"/>
</dbReference>
<dbReference type="OrthoDB" id="4307011at2"/>
<reference evidence="6 7" key="1">
    <citation type="submission" date="2016-01" db="EMBL/GenBank/DDBJ databases">
        <title>Genome sequence of Oerskovia enterophila VJag, an agar and cellulose degrading bacterium.</title>
        <authorList>
            <person name="Poehlein A."/>
            <person name="Jag V."/>
            <person name="Bengelsdorf F."/>
            <person name="Duerre P."/>
            <person name="Daniel R."/>
        </authorList>
    </citation>
    <scope>NUCLEOTIDE SEQUENCE [LARGE SCALE GENOMIC DNA]</scope>
    <source>
        <strain evidence="6 7">VJag</strain>
    </source>
</reference>
<evidence type="ECO:0000313" key="7">
    <source>
        <dbReference type="Proteomes" id="UP000076447"/>
    </source>
</evidence>
<dbReference type="InterPro" id="IPR036388">
    <property type="entry name" value="WH-like_DNA-bd_sf"/>
</dbReference>
<keyword evidence="2" id="KW-0805">Transcription regulation</keyword>
<dbReference type="SMART" id="SM00345">
    <property type="entry name" value="HTH_GNTR"/>
    <property type="match status" value="1"/>
</dbReference>
<proteinExistence type="predicted"/>
<dbReference type="CDD" id="cd07377">
    <property type="entry name" value="WHTH_GntR"/>
    <property type="match status" value="1"/>
</dbReference>
<dbReference type="PATRIC" id="fig|43678.3.peg.4013"/>
<dbReference type="EMBL" id="LRIE01000085">
    <property type="protein sequence ID" value="KZM33522.1"/>
    <property type="molecule type" value="Genomic_DNA"/>
</dbReference>
<evidence type="ECO:0000313" key="6">
    <source>
        <dbReference type="EMBL" id="KZM33522.1"/>
    </source>
</evidence>
<organism evidence="6 7">
    <name type="scientific">Oerskovia enterophila</name>
    <dbReference type="NCBI Taxonomy" id="43678"/>
    <lineage>
        <taxon>Bacteria</taxon>
        <taxon>Bacillati</taxon>
        <taxon>Actinomycetota</taxon>
        <taxon>Actinomycetes</taxon>
        <taxon>Micrococcales</taxon>
        <taxon>Cellulomonadaceae</taxon>
        <taxon>Oerskovia</taxon>
    </lineage>
</organism>
<sequence length="130" mass="13702">MKTLTVDLEGPVPVYEQIRSQITALVSLGALSPGDRLPSSRDLARDLGISVGTVQRAYRELEATGAVVSRRRTGTVVAVPEHGTSEADQRSFAARATELVAHGRALGMEDSVILDVVTGLLQQHDGPTGG</sequence>
<dbReference type="SUPFAM" id="SSF46785">
    <property type="entry name" value="Winged helix' DNA-binding domain"/>
    <property type="match status" value="1"/>
</dbReference>
<evidence type="ECO:0000256" key="1">
    <source>
        <dbReference type="ARBA" id="ARBA00022898"/>
    </source>
</evidence>
<dbReference type="Proteomes" id="UP000076447">
    <property type="component" value="Unassembled WGS sequence"/>
</dbReference>
<dbReference type="Pfam" id="PF00392">
    <property type="entry name" value="GntR"/>
    <property type="match status" value="1"/>
</dbReference>
<keyword evidence="4" id="KW-0804">Transcription</keyword>
<dbReference type="InterPro" id="IPR000524">
    <property type="entry name" value="Tscrpt_reg_HTH_GntR"/>
</dbReference>
<gene>
    <name evidence="6" type="primary">ytrA_2</name>
    <name evidence="6" type="ORF">OJAG_38420</name>
</gene>
<evidence type="ECO:0000256" key="2">
    <source>
        <dbReference type="ARBA" id="ARBA00023015"/>
    </source>
</evidence>
<dbReference type="GO" id="GO:0003700">
    <property type="term" value="F:DNA-binding transcription factor activity"/>
    <property type="evidence" value="ECO:0007669"/>
    <property type="project" value="InterPro"/>
</dbReference>
<evidence type="ECO:0000259" key="5">
    <source>
        <dbReference type="PROSITE" id="PS50949"/>
    </source>
</evidence>
<dbReference type="PANTHER" id="PTHR46577:SF1">
    <property type="entry name" value="HTH-TYPE TRANSCRIPTIONAL REGULATORY PROTEIN GABR"/>
    <property type="match status" value="1"/>
</dbReference>
<accession>A0A163PUM1</accession>
<protein>
    <submittedName>
        <fullName evidence="6">HTH-type transcriptional repressor YtrA</fullName>
    </submittedName>
</protein>